<evidence type="ECO:0000256" key="6">
    <source>
        <dbReference type="ARBA" id="ARBA00022989"/>
    </source>
</evidence>
<evidence type="ECO:0000313" key="10">
    <source>
        <dbReference type="EMBL" id="SER95891.1"/>
    </source>
</evidence>
<evidence type="ECO:0000259" key="9">
    <source>
        <dbReference type="Pfam" id="PF12832"/>
    </source>
</evidence>
<evidence type="ECO:0000256" key="7">
    <source>
        <dbReference type="ARBA" id="ARBA00023136"/>
    </source>
</evidence>
<dbReference type="InterPro" id="IPR036259">
    <property type="entry name" value="MFS_trans_sf"/>
</dbReference>
<dbReference type="Proteomes" id="UP000198948">
    <property type="component" value="Unassembled WGS sequence"/>
</dbReference>
<dbReference type="RefSeq" id="WP_177165739.1">
    <property type="nucleotide sequence ID" value="NZ_FOHA01000013.1"/>
</dbReference>
<keyword evidence="5 8" id="KW-0812">Transmembrane</keyword>
<feature type="transmembrane region" description="Helical" evidence="8">
    <location>
        <begin position="137"/>
        <end position="157"/>
    </location>
</feature>
<dbReference type="Gene3D" id="1.20.1250.20">
    <property type="entry name" value="MFS general substrate transporter like domains"/>
    <property type="match status" value="2"/>
</dbReference>
<reference evidence="10 11" key="1">
    <citation type="submission" date="2016-10" db="EMBL/GenBank/DDBJ databases">
        <authorList>
            <person name="de Groot N.N."/>
        </authorList>
    </citation>
    <scope>NUCLEOTIDE SEQUENCE [LARGE SCALE GENOMIC DNA]</scope>
    <source>
        <strain evidence="10 11">DSM 13760</strain>
    </source>
</reference>
<name>A0A1H9TFH3_9LACT</name>
<keyword evidence="6 8" id="KW-1133">Transmembrane helix</keyword>
<feature type="transmembrane region" description="Helical" evidence="8">
    <location>
        <begin position="297"/>
        <end position="319"/>
    </location>
</feature>
<feature type="transmembrane region" description="Helical" evidence="8">
    <location>
        <begin position="272"/>
        <end position="291"/>
    </location>
</feature>
<evidence type="ECO:0000313" key="11">
    <source>
        <dbReference type="Proteomes" id="UP000198948"/>
    </source>
</evidence>
<dbReference type="SUPFAM" id="SSF103473">
    <property type="entry name" value="MFS general substrate transporter"/>
    <property type="match status" value="1"/>
</dbReference>
<protein>
    <submittedName>
        <fullName evidence="10">Major Facilitator Superfamily protein</fullName>
    </submittedName>
</protein>
<feature type="transmembrane region" description="Helical" evidence="8">
    <location>
        <begin position="96"/>
        <end position="116"/>
    </location>
</feature>
<dbReference type="InterPro" id="IPR024989">
    <property type="entry name" value="MFS_assoc_dom"/>
</dbReference>
<feature type="transmembrane region" description="Helical" evidence="8">
    <location>
        <begin position="12"/>
        <end position="31"/>
    </location>
</feature>
<dbReference type="STRING" id="142588.SAMN04488559_11316"/>
<dbReference type="EMBL" id="FOHA01000013">
    <property type="protein sequence ID" value="SER95891.1"/>
    <property type="molecule type" value="Genomic_DNA"/>
</dbReference>
<evidence type="ECO:0000256" key="3">
    <source>
        <dbReference type="ARBA" id="ARBA00022475"/>
    </source>
</evidence>
<keyword evidence="11" id="KW-1185">Reference proteome</keyword>
<evidence type="ECO:0000256" key="5">
    <source>
        <dbReference type="ARBA" id="ARBA00022692"/>
    </source>
</evidence>
<feature type="transmembrane region" description="Helical" evidence="8">
    <location>
        <begin position="73"/>
        <end position="90"/>
    </location>
</feature>
<evidence type="ECO:0000256" key="1">
    <source>
        <dbReference type="ARBA" id="ARBA00004429"/>
    </source>
</evidence>
<keyword evidence="4" id="KW-0997">Cell inner membrane</keyword>
<dbReference type="Pfam" id="PF12832">
    <property type="entry name" value="MFS_1_like"/>
    <property type="match status" value="1"/>
</dbReference>
<proteinExistence type="predicted"/>
<dbReference type="AlphaFoldDB" id="A0A1H9TFH3"/>
<feature type="transmembrane region" description="Helical" evidence="8">
    <location>
        <begin position="208"/>
        <end position="224"/>
    </location>
</feature>
<accession>A0A1H9TFH3</accession>
<feature type="transmembrane region" description="Helical" evidence="8">
    <location>
        <begin position="163"/>
        <end position="181"/>
    </location>
</feature>
<organism evidence="10 11">
    <name type="scientific">Isobaculum melis</name>
    <dbReference type="NCBI Taxonomy" id="142588"/>
    <lineage>
        <taxon>Bacteria</taxon>
        <taxon>Bacillati</taxon>
        <taxon>Bacillota</taxon>
        <taxon>Bacilli</taxon>
        <taxon>Lactobacillales</taxon>
        <taxon>Carnobacteriaceae</taxon>
        <taxon>Isobaculum</taxon>
    </lineage>
</organism>
<feature type="transmembrane region" description="Helical" evidence="8">
    <location>
        <begin position="364"/>
        <end position="382"/>
    </location>
</feature>
<feature type="transmembrane region" description="Helical" evidence="8">
    <location>
        <begin position="331"/>
        <end position="358"/>
    </location>
</feature>
<comment type="subcellular location">
    <subcellularLocation>
        <location evidence="1">Cell inner membrane</location>
        <topology evidence="1">Multi-pass membrane protein</topology>
    </subcellularLocation>
</comment>
<keyword evidence="2" id="KW-0813">Transport</keyword>
<keyword evidence="3" id="KW-1003">Cell membrane</keyword>
<gene>
    <name evidence="10" type="ORF">SAMN04488559_11316</name>
</gene>
<dbReference type="GO" id="GO:0005886">
    <property type="term" value="C:plasma membrane"/>
    <property type="evidence" value="ECO:0007669"/>
    <property type="project" value="UniProtKB-SubCell"/>
</dbReference>
<evidence type="ECO:0000256" key="8">
    <source>
        <dbReference type="SAM" id="Phobius"/>
    </source>
</evidence>
<feature type="domain" description="Major facilitator superfamily associated" evidence="9">
    <location>
        <begin position="11"/>
        <end position="357"/>
    </location>
</feature>
<keyword evidence="7 8" id="KW-0472">Membrane</keyword>
<feature type="transmembrane region" description="Helical" evidence="8">
    <location>
        <begin position="43"/>
        <end position="61"/>
    </location>
</feature>
<dbReference type="PANTHER" id="PTHR23522:SF10">
    <property type="entry name" value="3-PHENYLPROPIONIC ACID TRANSPORTER-RELATED"/>
    <property type="match status" value="1"/>
</dbReference>
<evidence type="ECO:0000256" key="4">
    <source>
        <dbReference type="ARBA" id="ARBA00022519"/>
    </source>
</evidence>
<sequence length="390" mass="43411">MEKKKQVRSFVGLYLFIYMVMSFSMSQYVPYLTKIGYSTVERGMMLSSYAVTTIGFQLLFGFLSDKYRAIKKFFVLGVALYAVAACVLFTRQDQLFIFHLLMVAMAGGLMNLNFGLMDNWVFELGEYTRTRFGFIRLFGSIGWAIGSTCISAIVYHFGYGGVATGILFFTVISFCIAYFIADADKGSHSATQDVKISDIKTLFQNKKYVLLTLILFLLYAMSATNNSAVLDKMMALGANEIDIGYRWTLMAIVEIPTFFFGAYLLRKINPYRLLLIACIAYTLQFLIYGLSTTPFQIILAGMLQIFTIPLIILVARVLLFEYSSDQLKSTGQLVAISLYNGGSSLLIPTIAGAITSAFQVEVTIYLTAILGGLAFLLSLLLGKMGKEMAE</sequence>
<evidence type="ECO:0000256" key="2">
    <source>
        <dbReference type="ARBA" id="ARBA00022448"/>
    </source>
</evidence>
<dbReference type="PANTHER" id="PTHR23522">
    <property type="entry name" value="BLL5896 PROTEIN"/>
    <property type="match status" value="1"/>
</dbReference>
<feature type="transmembrane region" description="Helical" evidence="8">
    <location>
        <begin position="244"/>
        <end position="265"/>
    </location>
</feature>